<dbReference type="InterPro" id="IPR024983">
    <property type="entry name" value="CHAT_dom"/>
</dbReference>
<keyword evidence="5" id="KW-1185">Reference proteome</keyword>
<dbReference type="PANTHER" id="PTHR10098:SF108">
    <property type="entry name" value="TETRATRICOPEPTIDE REPEAT PROTEIN 28"/>
    <property type="match status" value="1"/>
</dbReference>
<evidence type="ECO:0000259" key="3">
    <source>
        <dbReference type="Pfam" id="PF12770"/>
    </source>
</evidence>
<evidence type="ECO:0000256" key="2">
    <source>
        <dbReference type="SAM" id="SignalP"/>
    </source>
</evidence>
<keyword evidence="2" id="KW-0732">Signal</keyword>
<dbReference type="RefSeq" id="WP_338687352.1">
    <property type="nucleotide sequence ID" value="NZ_AP024702.1"/>
</dbReference>
<protein>
    <recommendedName>
        <fullName evidence="3">CHAT domain-containing protein</fullName>
    </recommendedName>
</protein>
<evidence type="ECO:0000256" key="1">
    <source>
        <dbReference type="PROSITE-ProRule" id="PRU00339"/>
    </source>
</evidence>
<organism evidence="4 5">
    <name type="scientific">Haloferula helveola</name>
    <dbReference type="NCBI Taxonomy" id="490095"/>
    <lineage>
        <taxon>Bacteria</taxon>
        <taxon>Pseudomonadati</taxon>
        <taxon>Verrucomicrobiota</taxon>
        <taxon>Verrucomicrobiia</taxon>
        <taxon>Verrucomicrobiales</taxon>
        <taxon>Verrucomicrobiaceae</taxon>
        <taxon>Haloferula</taxon>
    </lineage>
</organism>
<dbReference type="EMBL" id="AP024702">
    <property type="protein sequence ID" value="BCX50347.1"/>
    <property type="molecule type" value="Genomic_DNA"/>
</dbReference>
<name>A0ABN6HDM2_9BACT</name>
<dbReference type="PROSITE" id="PS50005">
    <property type="entry name" value="TPR"/>
    <property type="match status" value="1"/>
</dbReference>
<gene>
    <name evidence="4" type="ORF">HAHE_42550</name>
</gene>
<evidence type="ECO:0000313" key="4">
    <source>
        <dbReference type="EMBL" id="BCX50347.1"/>
    </source>
</evidence>
<accession>A0ABN6HDM2</accession>
<keyword evidence="1" id="KW-0802">TPR repeat</keyword>
<feature type="domain" description="CHAT" evidence="3">
    <location>
        <begin position="516"/>
        <end position="851"/>
    </location>
</feature>
<dbReference type="InterPro" id="IPR011990">
    <property type="entry name" value="TPR-like_helical_dom_sf"/>
</dbReference>
<dbReference type="Gene3D" id="1.25.40.10">
    <property type="entry name" value="Tetratricopeptide repeat domain"/>
    <property type="match status" value="2"/>
</dbReference>
<dbReference type="PANTHER" id="PTHR10098">
    <property type="entry name" value="RAPSYN-RELATED"/>
    <property type="match status" value="1"/>
</dbReference>
<dbReference type="SMART" id="SM00028">
    <property type="entry name" value="TPR"/>
    <property type="match status" value="6"/>
</dbReference>
<proteinExistence type="predicted"/>
<dbReference type="Proteomes" id="UP001374893">
    <property type="component" value="Chromosome"/>
</dbReference>
<reference evidence="4 5" key="1">
    <citation type="submission" date="2021-06" db="EMBL/GenBank/DDBJ databases">
        <title>Complete genome of Haloferula helveola possessing various polysaccharide degrading enzymes.</title>
        <authorList>
            <person name="Takami H."/>
            <person name="Huang C."/>
            <person name="Hamasaki K."/>
        </authorList>
    </citation>
    <scope>NUCLEOTIDE SEQUENCE [LARGE SCALE GENOMIC DNA]</scope>
    <source>
        <strain evidence="4 5">CN-1</strain>
    </source>
</reference>
<feature type="chain" id="PRO_5045272383" description="CHAT domain-containing protein" evidence="2">
    <location>
        <begin position="17"/>
        <end position="885"/>
    </location>
</feature>
<dbReference type="SUPFAM" id="SSF48452">
    <property type="entry name" value="TPR-like"/>
    <property type="match status" value="1"/>
</dbReference>
<dbReference type="InterPro" id="IPR019734">
    <property type="entry name" value="TPR_rpt"/>
</dbReference>
<dbReference type="Pfam" id="PF13424">
    <property type="entry name" value="TPR_12"/>
    <property type="match status" value="2"/>
</dbReference>
<dbReference type="Pfam" id="PF12770">
    <property type="entry name" value="CHAT"/>
    <property type="match status" value="1"/>
</dbReference>
<sequence length="885" mass="96430">MRFLILILLLAGPLAALDLSDPVAAEAELEDLVEEWRDAWATNPDAETGQALGSTLHALGIVERQLGMPADAVAHLEEACALLEIHGPELLADAREALAIALQDEGEVIRSEAVLREVLAERRRHPDNRASLAATLDHLALNLLVQGEYPEGGALLEEALELLPKSDLAGRARLLGHLGRLQHNLGSHAKAVSTFRSALDLEFSDPELRFSLRSQQALAKFRLGRVDEAIAESEAIAKEARELLEDRPLLAAPYQNNFGALSLALGFPEAAIASFTHAKEMLQASLGTDHPGLIGVHNNLGVAFQKTGQFEEARAELEIAAELQHRYLPPTHLRAAEIERNLAINALLEGSPDAPELARAATKTGLAILNRLIESGSERERLNFLERFDLVSLPCAIGDPEAIANLLLASKARLLDAMISTVEQTTTPTWTDIRDQLPPDTAFVDFCRYSDFGEDATTRYGAILLTPHQSPRWIELGTADDLHRWLDAFRRRINWNSAILAGESPPPPPLKMAGVLKSMHRRFWAPIEQALPAGTEHLAISPDGAVHFIPFSALVDEDNRLLCRKYLQLTQVTSGRDLLPGDKLEPLSESPWAVLTISDFPRPTPSKQPDLLMQLLASLEPMPGTKQEARALKKEAPGESIFLSDSEATEMAIAKLPSPPGVLHLGCHAFYLGNGAADSEAPLDFDENSQLFQSSGLVLHRGALHQADGRRSNPGDDLLFPTEIAALPLHGTRLVTLSSCDSGSGTPINGEGILGLKRAFAIAGAREVAVALWPISDQSTPEFMERFYQLASRSDRPGQSLWQAQSEMLEPVDSDNFELSVLRYAPFVLTQNHPLRTGSAIERADDGPNWWILAAALPLLLFAAARMLGKRSESPGSQSPDRRPD</sequence>
<feature type="repeat" description="TPR" evidence="1">
    <location>
        <begin position="172"/>
        <end position="205"/>
    </location>
</feature>
<evidence type="ECO:0000313" key="5">
    <source>
        <dbReference type="Proteomes" id="UP001374893"/>
    </source>
</evidence>
<feature type="signal peptide" evidence="2">
    <location>
        <begin position="1"/>
        <end position="16"/>
    </location>
</feature>